<name>A0ABU4Z9E9_9HYPH</name>
<proteinExistence type="predicted"/>
<evidence type="ECO:0000313" key="1">
    <source>
        <dbReference type="EMBL" id="MDX8495869.1"/>
    </source>
</evidence>
<comment type="caution">
    <text evidence="1">The sequence shown here is derived from an EMBL/GenBank/DDBJ whole genome shotgun (WGS) entry which is preliminary data.</text>
</comment>
<dbReference type="Proteomes" id="UP001271249">
    <property type="component" value="Unassembled WGS sequence"/>
</dbReference>
<evidence type="ECO:0000313" key="2">
    <source>
        <dbReference type="Proteomes" id="UP001271249"/>
    </source>
</evidence>
<protein>
    <submittedName>
        <fullName evidence="1">Uncharacterized protein</fullName>
    </submittedName>
</protein>
<dbReference type="RefSeq" id="WP_320229577.1">
    <property type="nucleotide sequence ID" value="NZ_JAVIJC010000046.1"/>
</dbReference>
<keyword evidence="2" id="KW-1185">Reference proteome</keyword>
<organism evidence="1 2">
    <name type="scientific">Mesorhizobium captivum</name>
    <dbReference type="NCBI Taxonomy" id="3072319"/>
    <lineage>
        <taxon>Bacteria</taxon>
        <taxon>Pseudomonadati</taxon>
        <taxon>Pseudomonadota</taxon>
        <taxon>Alphaproteobacteria</taxon>
        <taxon>Hyphomicrobiales</taxon>
        <taxon>Phyllobacteriaceae</taxon>
        <taxon>Mesorhizobium</taxon>
    </lineage>
</organism>
<accession>A0ABU4Z9E9</accession>
<reference evidence="1 2" key="1">
    <citation type="submission" date="2023-08" db="EMBL/GenBank/DDBJ databases">
        <title>Implementing the SeqCode for naming new Mesorhizobium species isolated from Vachellia karroo root nodules.</title>
        <authorList>
            <person name="Van Lill M."/>
        </authorList>
    </citation>
    <scope>NUCLEOTIDE SEQUENCE [LARGE SCALE GENOMIC DNA]</scope>
    <source>
        <strain evidence="1 2">VK22B</strain>
    </source>
</reference>
<dbReference type="EMBL" id="JAVIJC010000046">
    <property type="protein sequence ID" value="MDX8495869.1"/>
    <property type="molecule type" value="Genomic_DNA"/>
</dbReference>
<sequence length="66" mass="7190">MSTSKTHAAAIAHLEAWVDSHRKIAGYEHERMQSHIDGLKEAQAKYNDANGAIRSLETTLAALMAA</sequence>
<gene>
    <name evidence="1" type="ORF">RFN29_30455</name>
</gene>